<protein>
    <recommendedName>
        <fullName evidence="4">Succinate dehydrogenase subunit 3</fullName>
    </recommendedName>
</protein>
<keyword evidence="3" id="KW-1185">Reference proteome</keyword>
<evidence type="ECO:0000313" key="3">
    <source>
        <dbReference type="Proteomes" id="UP001362999"/>
    </source>
</evidence>
<keyword evidence="1" id="KW-0812">Transmembrane</keyword>
<evidence type="ECO:0000256" key="1">
    <source>
        <dbReference type="SAM" id="Phobius"/>
    </source>
</evidence>
<dbReference type="EMBL" id="JAWWNJ010000028">
    <property type="protein sequence ID" value="KAK7028558.1"/>
    <property type="molecule type" value="Genomic_DNA"/>
</dbReference>
<evidence type="ECO:0000313" key="2">
    <source>
        <dbReference type="EMBL" id="KAK7028558.1"/>
    </source>
</evidence>
<comment type="caution">
    <text evidence="2">The sequence shown here is derived from an EMBL/GenBank/DDBJ whole genome shotgun (WGS) entry which is preliminary data.</text>
</comment>
<feature type="transmembrane region" description="Helical" evidence="1">
    <location>
        <begin position="61"/>
        <end position="82"/>
    </location>
</feature>
<reference evidence="2 3" key="1">
    <citation type="journal article" date="2024" name="J Genomics">
        <title>Draft genome sequencing and assembly of Favolaschia claudopus CIRM-BRFM 2984 isolated from oak limbs.</title>
        <authorList>
            <person name="Navarro D."/>
            <person name="Drula E."/>
            <person name="Chaduli D."/>
            <person name="Cazenave R."/>
            <person name="Ahrendt S."/>
            <person name="Wang J."/>
            <person name="Lipzen A."/>
            <person name="Daum C."/>
            <person name="Barry K."/>
            <person name="Grigoriev I.V."/>
            <person name="Favel A."/>
            <person name="Rosso M.N."/>
            <person name="Martin F."/>
        </authorList>
    </citation>
    <scope>NUCLEOTIDE SEQUENCE [LARGE SCALE GENOMIC DNA]</scope>
    <source>
        <strain evidence="2 3">CIRM-BRFM 2984</strain>
    </source>
</reference>
<feature type="transmembrane region" description="Helical" evidence="1">
    <location>
        <begin position="94"/>
        <end position="114"/>
    </location>
</feature>
<proteinExistence type="predicted"/>
<sequence>MAPLRLLPLQLYRPCAHPIVMQSSEALRCCHMRRAHRHWSPRPLNHAACCAEYQQPLPRLIALLLIACLFHRIFVLLGYSFGEFRRFRLTACRVSAACSTYTFLILHPFLHSIISHS</sequence>
<accession>A0AAW0BQY3</accession>
<dbReference type="Proteomes" id="UP001362999">
    <property type="component" value="Unassembled WGS sequence"/>
</dbReference>
<evidence type="ECO:0008006" key="4">
    <source>
        <dbReference type="Google" id="ProtNLM"/>
    </source>
</evidence>
<name>A0AAW0BQY3_9AGAR</name>
<organism evidence="2 3">
    <name type="scientific">Favolaschia claudopus</name>
    <dbReference type="NCBI Taxonomy" id="2862362"/>
    <lineage>
        <taxon>Eukaryota</taxon>
        <taxon>Fungi</taxon>
        <taxon>Dikarya</taxon>
        <taxon>Basidiomycota</taxon>
        <taxon>Agaricomycotina</taxon>
        <taxon>Agaricomycetes</taxon>
        <taxon>Agaricomycetidae</taxon>
        <taxon>Agaricales</taxon>
        <taxon>Marasmiineae</taxon>
        <taxon>Mycenaceae</taxon>
        <taxon>Favolaschia</taxon>
    </lineage>
</organism>
<keyword evidence="1" id="KW-0472">Membrane</keyword>
<dbReference type="AlphaFoldDB" id="A0AAW0BQY3"/>
<keyword evidence="1" id="KW-1133">Transmembrane helix</keyword>
<gene>
    <name evidence="2" type="ORF">R3P38DRAFT_2937153</name>
</gene>